<name>A0A916U5D7_9BURK</name>
<dbReference type="SMART" id="SM00065">
    <property type="entry name" value="GAF"/>
    <property type="match status" value="1"/>
</dbReference>
<protein>
    <recommendedName>
        <fullName evidence="1">GAF domain-containing protein</fullName>
    </recommendedName>
</protein>
<organism evidence="2 3">
    <name type="scientific">Undibacterium terreum</name>
    <dbReference type="NCBI Taxonomy" id="1224302"/>
    <lineage>
        <taxon>Bacteria</taxon>
        <taxon>Pseudomonadati</taxon>
        <taxon>Pseudomonadota</taxon>
        <taxon>Betaproteobacteria</taxon>
        <taxon>Burkholderiales</taxon>
        <taxon>Oxalobacteraceae</taxon>
        <taxon>Undibacterium</taxon>
    </lineage>
</organism>
<evidence type="ECO:0000313" key="3">
    <source>
        <dbReference type="Proteomes" id="UP000637423"/>
    </source>
</evidence>
<dbReference type="RefSeq" id="WP_188564286.1">
    <property type="nucleotide sequence ID" value="NZ_BMED01000001.1"/>
</dbReference>
<dbReference type="AlphaFoldDB" id="A0A916U5D7"/>
<sequence>MLAAPTPDNDAKRLAVPHALLILDTPPEERFDKIVAFAAAEFDVPIALISLVDSDRQWFKSRFGLSACETSRDISFCGHAIMRTDILVIPDAAADERFADNPLVTGDPYIRLYAGAPLILQSGHSPGTLCLIDTKPRQLDELDLAILSTLRDLVVKELSNAMETSDG</sequence>
<reference evidence="2" key="1">
    <citation type="journal article" date="2014" name="Int. J. Syst. Evol. Microbiol.">
        <title>Complete genome sequence of Corynebacterium casei LMG S-19264T (=DSM 44701T), isolated from a smear-ripened cheese.</title>
        <authorList>
            <consortium name="US DOE Joint Genome Institute (JGI-PGF)"/>
            <person name="Walter F."/>
            <person name="Albersmeier A."/>
            <person name="Kalinowski J."/>
            <person name="Ruckert C."/>
        </authorList>
    </citation>
    <scope>NUCLEOTIDE SEQUENCE</scope>
    <source>
        <strain evidence="2">CGMCC 1.10998</strain>
    </source>
</reference>
<dbReference type="Pfam" id="PF01590">
    <property type="entry name" value="GAF"/>
    <property type="match status" value="1"/>
</dbReference>
<dbReference type="Gene3D" id="3.30.450.40">
    <property type="match status" value="1"/>
</dbReference>
<evidence type="ECO:0000259" key="1">
    <source>
        <dbReference type="SMART" id="SM00065"/>
    </source>
</evidence>
<accession>A0A916U5D7</accession>
<feature type="domain" description="GAF" evidence="1">
    <location>
        <begin position="26"/>
        <end position="167"/>
    </location>
</feature>
<dbReference type="PANTHER" id="PTHR43102:SF2">
    <property type="entry name" value="GAF DOMAIN-CONTAINING PROTEIN"/>
    <property type="match status" value="1"/>
</dbReference>
<evidence type="ECO:0000313" key="2">
    <source>
        <dbReference type="EMBL" id="GGC60049.1"/>
    </source>
</evidence>
<dbReference type="Proteomes" id="UP000637423">
    <property type="component" value="Unassembled WGS sequence"/>
</dbReference>
<gene>
    <name evidence="2" type="ORF">GCM10011396_03690</name>
</gene>
<dbReference type="InterPro" id="IPR003018">
    <property type="entry name" value="GAF"/>
</dbReference>
<proteinExistence type="predicted"/>
<keyword evidence="3" id="KW-1185">Reference proteome</keyword>
<dbReference type="PANTHER" id="PTHR43102">
    <property type="entry name" value="SLR1143 PROTEIN"/>
    <property type="match status" value="1"/>
</dbReference>
<reference evidence="2" key="2">
    <citation type="submission" date="2020-09" db="EMBL/GenBank/DDBJ databases">
        <authorList>
            <person name="Sun Q."/>
            <person name="Zhou Y."/>
        </authorList>
    </citation>
    <scope>NUCLEOTIDE SEQUENCE</scope>
    <source>
        <strain evidence="2">CGMCC 1.10998</strain>
    </source>
</reference>
<dbReference type="SUPFAM" id="SSF55781">
    <property type="entry name" value="GAF domain-like"/>
    <property type="match status" value="1"/>
</dbReference>
<comment type="caution">
    <text evidence="2">The sequence shown here is derived from an EMBL/GenBank/DDBJ whole genome shotgun (WGS) entry which is preliminary data.</text>
</comment>
<dbReference type="EMBL" id="BMED01000001">
    <property type="protein sequence ID" value="GGC60049.1"/>
    <property type="molecule type" value="Genomic_DNA"/>
</dbReference>
<dbReference type="InterPro" id="IPR029016">
    <property type="entry name" value="GAF-like_dom_sf"/>
</dbReference>